<comment type="caution">
    <text evidence="10">The sequence shown here is derived from an EMBL/GenBank/DDBJ whole genome shotgun (WGS) entry which is preliminary data.</text>
</comment>
<dbReference type="Pfam" id="PF08323">
    <property type="entry name" value="Glyco_transf_5"/>
    <property type="match status" value="1"/>
</dbReference>
<name>A0A0A2WQM9_THEFI</name>
<dbReference type="PANTHER" id="PTHR45825:SF11">
    <property type="entry name" value="ALPHA AMYLASE DOMAIN-CONTAINING PROTEIN"/>
    <property type="match status" value="1"/>
</dbReference>
<dbReference type="EMBL" id="JPSL02000040">
    <property type="protein sequence ID" value="KGQ21062.1"/>
    <property type="molecule type" value="Genomic_DNA"/>
</dbReference>
<dbReference type="GO" id="GO:0004373">
    <property type="term" value="F:alpha-1,4-glucan glucosyltransferase (UDP-glucose donor) activity"/>
    <property type="evidence" value="ECO:0007669"/>
    <property type="project" value="InterPro"/>
</dbReference>
<dbReference type="RefSeq" id="WP_038067095.1">
    <property type="nucleotide sequence ID" value="NZ_JPSL02000040.1"/>
</dbReference>
<proteinExistence type="inferred from homology"/>
<dbReference type="SUPFAM" id="SSF53756">
    <property type="entry name" value="UDP-Glycosyltransferase/glycogen phosphorylase"/>
    <property type="match status" value="1"/>
</dbReference>
<dbReference type="InterPro" id="IPR013534">
    <property type="entry name" value="Starch_synth_cat_dom"/>
</dbReference>
<evidence type="ECO:0000259" key="9">
    <source>
        <dbReference type="Pfam" id="PF08323"/>
    </source>
</evidence>
<dbReference type="AlphaFoldDB" id="A0A0A2WQM9"/>
<protein>
    <recommendedName>
        <fullName evidence="7">Glycogen synthase</fullName>
        <ecNumber evidence="7">2.4.1.21</ecNumber>
    </recommendedName>
    <alternativeName>
        <fullName evidence="7">Starch [bacterial glycogen] synthase</fullName>
    </alternativeName>
</protein>
<keyword evidence="5 7" id="KW-0808">Transferase</keyword>
<evidence type="ECO:0000256" key="1">
    <source>
        <dbReference type="ARBA" id="ARBA00001478"/>
    </source>
</evidence>
<dbReference type="CDD" id="cd03791">
    <property type="entry name" value="GT5_Glycogen_synthase_DULL1-like"/>
    <property type="match status" value="1"/>
</dbReference>
<dbReference type="HAMAP" id="MF_00484">
    <property type="entry name" value="Glycogen_synth"/>
    <property type="match status" value="1"/>
</dbReference>
<keyword evidence="4 7" id="KW-0328">Glycosyltransferase</keyword>
<reference evidence="10 11" key="1">
    <citation type="journal article" date="2015" name="Genome Announc.">
        <title>Draft Genome Sequence of the Thermophile Thermus filiformis ATCC 43280, Producer of Carotenoid-(Di)glucoside-Branched Fatty Acid (Di)esters and Source of Hyperthermostable Enzymes of Biotechnological Interest.</title>
        <authorList>
            <person name="Mandelli F."/>
            <person name="Oliveira Ramires B."/>
            <person name="Couger M.B."/>
            <person name="Paixao D.A."/>
            <person name="Camilo C.M."/>
            <person name="Polikarpov I."/>
            <person name="Prade R."/>
            <person name="Riano-Pachon D.M."/>
            <person name="Squina F.M."/>
        </authorList>
    </citation>
    <scope>NUCLEOTIDE SEQUENCE [LARGE SCALE GENOMIC DNA]</scope>
    <source>
        <strain evidence="10 11">ATCC 43280</strain>
    </source>
</reference>
<dbReference type="STRING" id="276.THFILI_08805"/>
<sequence length="432" mass="47912">MVAAEAFPLLKVGGLADVVGALPKALRPLGVEATVLIPWASGIEARRVGEVAFSFAGYEERAALGERVEGGVRFWLLGLPDFARERLYGYPDDVRRFVRFALAARSLAQGFDLLHLHDWPAALLALYGFPTVYTIHNLAHQGLWDPGEFFYWTGLPWSLFHMEALEFYGRVNLMKGGIVFAQRVTTVSPGYAQEIQTPEFGEGLDGVLRRHRHKLRGILNGLDTEYWDPESDPYLPFPYRDWSGKARMEAYLAEALGLRPPVLGVVGRLVFQKGLDLVLEGLPHLLALGYSLAVLGSGEEALEEGFARAMRENPGRVHFQRGHDEALAHRIYAGSHAFLMPSRFEPCGLSQMIAMRYGTPPVARGVGGLKDTVRDGKTGVLFHLAHPEGLLFGLCRLEHLDREALGRAGMAEDFSWEGPARAYLEVYREVCG</sequence>
<comment type="similarity">
    <text evidence="3 7">Belongs to the glycosyltransferase 1 family. Bacterial/plant glycogen synthase subfamily.</text>
</comment>
<dbReference type="Pfam" id="PF00534">
    <property type="entry name" value="Glycos_transf_1"/>
    <property type="match status" value="1"/>
</dbReference>
<comment type="pathway">
    <text evidence="7">Glycan biosynthesis; glycogen biosynthesis.</text>
</comment>
<evidence type="ECO:0000256" key="6">
    <source>
        <dbReference type="ARBA" id="ARBA00023056"/>
    </source>
</evidence>
<dbReference type="PANTHER" id="PTHR45825">
    <property type="entry name" value="GRANULE-BOUND STARCH SYNTHASE 1, CHLOROPLASTIC/AMYLOPLASTIC"/>
    <property type="match status" value="1"/>
</dbReference>
<comment type="catalytic activity">
    <reaction evidence="1 7">
        <text>[(1-&gt;4)-alpha-D-glucosyl](n) + ADP-alpha-D-glucose = [(1-&gt;4)-alpha-D-glucosyl](n+1) + ADP + H(+)</text>
        <dbReference type="Rhea" id="RHEA:18189"/>
        <dbReference type="Rhea" id="RHEA-COMP:9584"/>
        <dbReference type="Rhea" id="RHEA-COMP:9587"/>
        <dbReference type="ChEBI" id="CHEBI:15378"/>
        <dbReference type="ChEBI" id="CHEBI:15444"/>
        <dbReference type="ChEBI" id="CHEBI:57498"/>
        <dbReference type="ChEBI" id="CHEBI:456216"/>
        <dbReference type="EC" id="2.4.1.21"/>
    </reaction>
</comment>
<dbReference type="NCBIfam" id="TIGR02095">
    <property type="entry name" value="glgA"/>
    <property type="match status" value="1"/>
</dbReference>
<evidence type="ECO:0000256" key="2">
    <source>
        <dbReference type="ARBA" id="ARBA00002764"/>
    </source>
</evidence>
<dbReference type="OrthoDB" id="9808590at2"/>
<dbReference type="PATRIC" id="fig|276.5.peg.2139"/>
<dbReference type="Proteomes" id="UP000030364">
    <property type="component" value="Unassembled WGS sequence"/>
</dbReference>
<dbReference type="GO" id="GO:0009011">
    <property type="term" value="F:alpha-1,4-glucan glucosyltransferase (ADP-glucose donor) activity"/>
    <property type="evidence" value="ECO:0007669"/>
    <property type="project" value="UniProtKB-UniRule"/>
</dbReference>
<keyword evidence="6 7" id="KW-0320">Glycogen biosynthesis</keyword>
<dbReference type="InterPro" id="IPR001296">
    <property type="entry name" value="Glyco_trans_1"/>
</dbReference>
<comment type="function">
    <text evidence="2 7">Synthesizes alpha-1,4-glucan chains using ADP-glucose.</text>
</comment>
<accession>A0A0A2WQM9</accession>
<feature type="binding site" evidence="7">
    <location>
        <position position="11"/>
    </location>
    <ligand>
        <name>ADP-alpha-D-glucose</name>
        <dbReference type="ChEBI" id="CHEBI:57498"/>
    </ligand>
</feature>
<evidence type="ECO:0000256" key="4">
    <source>
        <dbReference type="ARBA" id="ARBA00022676"/>
    </source>
</evidence>
<dbReference type="InterPro" id="IPR011835">
    <property type="entry name" value="GS/SS"/>
</dbReference>
<dbReference type="GO" id="GO:0005978">
    <property type="term" value="P:glycogen biosynthetic process"/>
    <property type="evidence" value="ECO:0007669"/>
    <property type="project" value="UniProtKB-UniRule"/>
</dbReference>
<feature type="domain" description="Glycosyl transferase family 1" evidence="8">
    <location>
        <begin position="259"/>
        <end position="389"/>
    </location>
</feature>
<evidence type="ECO:0000256" key="3">
    <source>
        <dbReference type="ARBA" id="ARBA00010281"/>
    </source>
</evidence>
<evidence type="ECO:0000259" key="8">
    <source>
        <dbReference type="Pfam" id="PF00534"/>
    </source>
</evidence>
<dbReference type="Gene3D" id="3.40.50.2000">
    <property type="entry name" value="Glycogen Phosphorylase B"/>
    <property type="match status" value="2"/>
</dbReference>
<dbReference type="UniPathway" id="UPA00164"/>
<keyword evidence="11" id="KW-1185">Reference proteome</keyword>
<evidence type="ECO:0000256" key="7">
    <source>
        <dbReference type="HAMAP-Rule" id="MF_00484"/>
    </source>
</evidence>
<organism evidence="10 11">
    <name type="scientific">Thermus filiformis</name>
    <dbReference type="NCBI Taxonomy" id="276"/>
    <lineage>
        <taxon>Bacteria</taxon>
        <taxon>Thermotogati</taxon>
        <taxon>Deinococcota</taxon>
        <taxon>Deinococci</taxon>
        <taxon>Thermales</taxon>
        <taxon>Thermaceae</taxon>
        <taxon>Thermus</taxon>
    </lineage>
</organism>
<gene>
    <name evidence="7" type="primary">glgA</name>
    <name evidence="10" type="ORF">THFILI_08805</name>
</gene>
<feature type="domain" description="Starch synthase catalytic" evidence="9">
    <location>
        <begin position="1"/>
        <end position="209"/>
    </location>
</feature>
<dbReference type="EC" id="2.4.1.21" evidence="7"/>
<evidence type="ECO:0000256" key="5">
    <source>
        <dbReference type="ARBA" id="ARBA00022679"/>
    </source>
</evidence>
<evidence type="ECO:0000313" key="10">
    <source>
        <dbReference type="EMBL" id="KGQ21062.1"/>
    </source>
</evidence>
<evidence type="ECO:0000313" key="11">
    <source>
        <dbReference type="Proteomes" id="UP000030364"/>
    </source>
</evidence>